<evidence type="ECO:0000313" key="1">
    <source>
        <dbReference type="EMBL" id="OGE96277.1"/>
    </source>
</evidence>
<protein>
    <recommendedName>
        <fullName evidence="3">Addiction module toxin RelE</fullName>
    </recommendedName>
</protein>
<dbReference type="STRING" id="1817841.A3B10_03170"/>
<sequence length="108" mass="12936">MKIIISKEMGKFIYSLEKQTIAKVLRTLDLLEEFGYKLPMPHSKKVSRNIFELRTRGQQEIRIFYCFYQSRIYLISGFVKKSQRIPRKELENAENKYKTLVINTLDKI</sequence>
<dbReference type="EMBL" id="MFFB01000006">
    <property type="protein sequence ID" value="OGE96277.1"/>
    <property type="molecule type" value="Genomic_DNA"/>
</dbReference>
<evidence type="ECO:0000313" key="2">
    <source>
        <dbReference type="Proteomes" id="UP000177281"/>
    </source>
</evidence>
<gene>
    <name evidence="1" type="ORF">A3B10_03170</name>
</gene>
<dbReference type="AlphaFoldDB" id="A0A1F5Q2D1"/>
<name>A0A1F5Q2D1_9BACT</name>
<organism evidence="1 2">
    <name type="scientific">Candidatus Doudnabacteria bacterium RIFCSPLOWO2_01_FULL_44_21</name>
    <dbReference type="NCBI Taxonomy" id="1817841"/>
    <lineage>
        <taxon>Bacteria</taxon>
        <taxon>Candidatus Doudnaibacteriota</taxon>
    </lineage>
</organism>
<dbReference type="Proteomes" id="UP000177281">
    <property type="component" value="Unassembled WGS sequence"/>
</dbReference>
<dbReference type="InterPro" id="IPR035093">
    <property type="entry name" value="RelE/ParE_toxin_dom_sf"/>
</dbReference>
<evidence type="ECO:0008006" key="3">
    <source>
        <dbReference type="Google" id="ProtNLM"/>
    </source>
</evidence>
<proteinExistence type="predicted"/>
<dbReference type="InterPro" id="IPR009241">
    <property type="entry name" value="HigB-like"/>
</dbReference>
<reference evidence="1 2" key="1">
    <citation type="journal article" date="2016" name="Nat. Commun.">
        <title>Thousands of microbial genomes shed light on interconnected biogeochemical processes in an aquifer system.</title>
        <authorList>
            <person name="Anantharaman K."/>
            <person name="Brown C.T."/>
            <person name="Hug L.A."/>
            <person name="Sharon I."/>
            <person name="Castelle C.J."/>
            <person name="Probst A.J."/>
            <person name="Thomas B.C."/>
            <person name="Singh A."/>
            <person name="Wilkins M.J."/>
            <person name="Karaoz U."/>
            <person name="Brodie E.L."/>
            <person name="Williams K.H."/>
            <person name="Hubbard S.S."/>
            <person name="Banfield J.F."/>
        </authorList>
    </citation>
    <scope>NUCLEOTIDE SEQUENCE [LARGE SCALE GENOMIC DNA]</scope>
</reference>
<accession>A0A1F5Q2D1</accession>
<comment type="caution">
    <text evidence="1">The sequence shown here is derived from an EMBL/GenBank/DDBJ whole genome shotgun (WGS) entry which is preliminary data.</text>
</comment>
<dbReference type="Pfam" id="PF05973">
    <property type="entry name" value="Gp49"/>
    <property type="match status" value="1"/>
</dbReference>
<dbReference type="SUPFAM" id="SSF143011">
    <property type="entry name" value="RelE-like"/>
    <property type="match status" value="1"/>
</dbReference>